<dbReference type="InterPro" id="IPR036641">
    <property type="entry name" value="HPT_dom_sf"/>
</dbReference>
<comment type="caution">
    <text evidence="1">The sequence shown here is derived from an EMBL/GenBank/DDBJ whole genome shotgun (WGS) entry which is preliminary data.</text>
</comment>
<dbReference type="GO" id="GO:0000160">
    <property type="term" value="P:phosphorelay signal transduction system"/>
    <property type="evidence" value="ECO:0007669"/>
    <property type="project" value="InterPro"/>
</dbReference>
<proteinExistence type="predicted"/>
<dbReference type="Gene3D" id="1.20.120.160">
    <property type="entry name" value="HPT domain"/>
    <property type="match status" value="1"/>
</dbReference>
<name>A0A533I655_PARDE</name>
<protein>
    <recommendedName>
        <fullName evidence="3">HPt domain-containing protein</fullName>
    </recommendedName>
</protein>
<dbReference type="AlphaFoldDB" id="A0A533I655"/>
<dbReference type="EMBL" id="VAFL01000014">
    <property type="protein sequence ID" value="TKW65292.1"/>
    <property type="molecule type" value="Genomic_DNA"/>
</dbReference>
<dbReference type="SUPFAM" id="SSF47226">
    <property type="entry name" value="Histidine-containing phosphotransfer domain, HPT domain"/>
    <property type="match status" value="1"/>
</dbReference>
<sequence>MMTKIAALAVTEPVSVDERRLHDIVNELGEVAATGLIQLALEQMALAVRALHEDARADNVLAITAQAERLSRLAWQVGLVTLAAVAIDIAECARHGDAVALEATLARLTRVADRSLTDIWDGVGPG</sequence>
<evidence type="ECO:0000313" key="1">
    <source>
        <dbReference type="EMBL" id="TKW65292.1"/>
    </source>
</evidence>
<accession>A0A533I655</accession>
<gene>
    <name evidence="1" type="ORF">DI616_15235</name>
</gene>
<reference evidence="1 2" key="1">
    <citation type="journal article" date="2017" name="Nat. Commun.">
        <title>In situ click chemistry generation of cyclooxygenase-2 inhibitors.</title>
        <authorList>
            <person name="Bhardwaj A."/>
            <person name="Kaur J."/>
            <person name="Wuest M."/>
            <person name="Wuest F."/>
        </authorList>
    </citation>
    <scope>NUCLEOTIDE SEQUENCE [LARGE SCALE GENOMIC DNA]</scope>
    <source>
        <strain evidence="1">S2_012_000_R3_94</strain>
    </source>
</reference>
<dbReference type="Proteomes" id="UP000315344">
    <property type="component" value="Unassembled WGS sequence"/>
</dbReference>
<organism evidence="1 2">
    <name type="scientific">Paracoccus denitrificans</name>
    <dbReference type="NCBI Taxonomy" id="266"/>
    <lineage>
        <taxon>Bacteria</taxon>
        <taxon>Pseudomonadati</taxon>
        <taxon>Pseudomonadota</taxon>
        <taxon>Alphaproteobacteria</taxon>
        <taxon>Rhodobacterales</taxon>
        <taxon>Paracoccaceae</taxon>
        <taxon>Paracoccus</taxon>
    </lineage>
</organism>
<evidence type="ECO:0000313" key="2">
    <source>
        <dbReference type="Proteomes" id="UP000315344"/>
    </source>
</evidence>
<evidence type="ECO:0008006" key="3">
    <source>
        <dbReference type="Google" id="ProtNLM"/>
    </source>
</evidence>